<protein>
    <submittedName>
        <fullName evidence="7">AI-2E family transporter</fullName>
    </submittedName>
</protein>
<dbReference type="AlphaFoldDB" id="A0A3N9P7V4"/>
<keyword evidence="4 6" id="KW-1133">Transmembrane helix</keyword>
<evidence type="ECO:0000313" key="7">
    <source>
        <dbReference type="EMBL" id="RQW11725.1"/>
    </source>
</evidence>
<dbReference type="Pfam" id="PF01594">
    <property type="entry name" value="AI-2E_transport"/>
    <property type="match status" value="1"/>
</dbReference>
<comment type="caution">
    <text evidence="7">The sequence shown here is derived from an EMBL/GenBank/DDBJ whole genome shotgun (WGS) entry which is preliminary data.</text>
</comment>
<evidence type="ECO:0000256" key="1">
    <source>
        <dbReference type="ARBA" id="ARBA00004141"/>
    </source>
</evidence>
<dbReference type="Proteomes" id="UP000282529">
    <property type="component" value="Unassembled WGS sequence"/>
</dbReference>
<feature type="transmembrane region" description="Helical" evidence="6">
    <location>
        <begin position="73"/>
        <end position="98"/>
    </location>
</feature>
<organism evidence="7 8">
    <name type="scientific">Paenibacillus rhizophilus</name>
    <dbReference type="NCBI Taxonomy" id="1850366"/>
    <lineage>
        <taxon>Bacteria</taxon>
        <taxon>Bacillati</taxon>
        <taxon>Bacillota</taxon>
        <taxon>Bacilli</taxon>
        <taxon>Bacillales</taxon>
        <taxon>Paenibacillaceae</taxon>
        <taxon>Paenibacillus</taxon>
    </lineage>
</organism>
<evidence type="ECO:0000256" key="2">
    <source>
        <dbReference type="ARBA" id="ARBA00009773"/>
    </source>
</evidence>
<dbReference type="GO" id="GO:0055085">
    <property type="term" value="P:transmembrane transport"/>
    <property type="evidence" value="ECO:0007669"/>
    <property type="project" value="TreeGrafter"/>
</dbReference>
<evidence type="ECO:0000256" key="6">
    <source>
        <dbReference type="SAM" id="Phobius"/>
    </source>
</evidence>
<gene>
    <name evidence="7" type="ORF">EH198_12005</name>
</gene>
<dbReference type="EMBL" id="RQPI01000005">
    <property type="protein sequence ID" value="RQW11725.1"/>
    <property type="molecule type" value="Genomic_DNA"/>
</dbReference>
<dbReference type="InterPro" id="IPR002549">
    <property type="entry name" value="AI-2E-like"/>
</dbReference>
<feature type="transmembrane region" description="Helical" evidence="6">
    <location>
        <begin position="263"/>
        <end position="288"/>
    </location>
</feature>
<dbReference type="OrthoDB" id="9793390at2"/>
<name>A0A3N9P7V4_9BACL</name>
<evidence type="ECO:0000256" key="3">
    <source>
        <dbReference type="ARBA" id="ARBA00022692"/>
    </source>
</evidence>
<proteinExistence type="inferred from homology"/>
<feature type="transmembrane region" description="Helical" evidence="6">
    <location>
        <begin position="219"/>
        <end position="251"/>
    </location>
</feature>
<feature type="transmembrane region" description="Helical" evidence="6">
    <location>
        <begin position="36"/>
        <end position="61"/>
    </location>
</feature>
<keyword evidence="8" id="KW-1185">Reference proteome</keyword>
<dbReference type="GO" id="GO:0016020">
    <property type="term" value="C:membrane"/>
    <property type="evidence" value="ECO:0007669"/>
    <property type="project" value="UniProtKB-SubCell"/>
</dbReference>
<dbReference type="RefSeq" id="WP_124695771.1">
    <property type="nucleotide sequence ID" value="NZ_JBHUFE010000007.1"/>
</dbReference>
<keyword evidence="3 6" id="KW-0812">Transmembrane</keyword>
<feature type="transmembrane region" description="Helical" evidence="6">
    <location>
        <begin position="157"/>
        <end position="178"/>
    </location>
</feature>
<reference evidence="7 8" key="1">
    <citation type="submission" date="2018-11" db="EMBL/GenBank/DDBJ databases">
        <title>Genome sequence of strain 7197.</title>
        <authorList>
            <person name="Gao J."/>
            <person name="Sun J."/>
        </authorList>
    </citation>
    <scope>NUCLEOTIDE SEQUENCE [LARGE SCALE GENOMIC DNA]</scope>
    <source>
        <strain evidence="7 8">7197</strain>
    </source>
</reference>
<dbReference type="PANTHER" id="PTHR21716:SF15">
    <property type="entry name" value="TRANSPORT PROTEIN YRRI-RELATED"/>
    <property type="match status" value="1"/>
</dbReference>
<evidence type="ECO:0000256" key="5">
    <source>
        <dbReference type="ARBA" id="ARBA00023136"/>
    </source>
</evidence>
<feature type="transmembrane region" description="Helical" evidence="6">
    <location>
        <begin position="12"/>
        <end position="30"/>
    </location>
</feature>
<comment type="subcellular location">
    <subcellularLocation>
        <location evidence="1">Membrane</location>
        <topology evidence="1">Multi-pass membrane protein</topology>
    </subcellularLocation>
</comment>
<evidence type="ECO:0000313" key="8">
    <source>
        <dbReference type="Proteomes" id="UP000282529"/>
    </source>
</evidence>
<sequence>MEQWLGSKWFRSMVGVLLALIILYFVWLLHPMLQHIFTFLKAVLAPFLAAMIISYVLNPVVSMLAGRKMPRGVAVLLIYAVFLTTLAVIAVNLIPMLIKQLEELNEHLPEMTLRAQGLMHSMNTRLIPPGVEMGMNNWFFQLESRLAKGISNFLDHIGTTIGVLFDAFIVPFLVFYILKDFDVFERALVSCLPRTRRKSIVTMLKDIDEALGNYIRGQFLVCLMIGILAYIGYALIGMPYALLFASLVAVFDIVPYLGPFLGAAPAIVMASTISFRLVLLVVVVNTLCQMLESNVISPQVVGRTLHLHPLLIIFALLVGGEIAGIVGLILAVPVFAAGKVVIQHLITYYMKRKPV</sequence>
<comment type="similarity">
    <text evidence="2">Belongs to the autoinducer-2 exporter (AI-2E) (TC 2.A.86) family.</text>
</comment>
<evidence type="ECO:0000256" key="4">
    <source>
        <dbReference type="ARBA" id="ARBA00022989"/>
    </source>
</evidence>
<keyword evidence="5 6" id="KW-0472">Membrane</keyword>
<dbReference type="PANTHER" id="PTHR21716">
    <property type="entry name" value="TRANSMEMBRANE PROTEIN"/>
    <property type="match status" value="1"/>
</dbReference>
<accession>A0A3N9P7V4</accession>